<feature type="transmembrane region" description="Helical" evidence="1">
    <location>
        <begin position="51"/>
        <end position="70"/>
    </location>
</feature>
<dbReference type="OrthoDB" id="2213137at2759"/>
<comment type="caution">
    <text evidence="2">The sequence shown here is derived from an EMBL/GenBank/DDBJ whole genome shotgun (WGS) entry which is preliminary data.</text>
</comment>
<reference evidence="2 3" key="1">
    <citation type="journal article" date="2012" name="Eukaryot. Cell">
        <title>Genome sequence of the fungus Glarea lozoyensis: the first genome sequence of a species from the Helotiaceae family.</title>
        <authorList>
            <person name="Youssar L."/>
            <person name="Gruening B.A."/>
            <person name="Erxleben A."/>
            <person name="Guenther S."/>
            <person name="Huettel W."/>
        </authorList>
    </citation>
    <scope>NUCLEOTIDE SEQUENCE [LARGE SCALE GENOMIC DNA]</scope>
    <source>
        <strain evidence="3">ATCC 74030 / MF5533</strain>
    </source>
</reference>
<dbReference type="HOGENOM" id="CLU_1180323_0_0_1"/>
<organism evidence="2 3">
    <name type="scientific">Glarea lozoyensis (strain ATCC 74030 / MF5533)</name>
    <dbReference type="NCBI Taxonomy" id="1104152"/>
    <lineage>
        <taxon>Eukaryota</taxon>
        <taxon>Fungi</taxon>
        <taxon>Dikarya</taxon>
        <taxon>Ascomycota</taxon>
        <taxon>Pezizomycotina</taxon>
        <taxon>Leotiomycetes</taxon>
        <taxon>Helotiales</taxon>
        <taxon>Helotiaceae</taxon>
        <taxon>Glarea</taxon>
    </lineage>
</organism>
<feature type="transmembrane region" description="Helical" evidence="1">
    <location>
        <begin position="23"/>
        <end position="44"/>
    </location>
</feature>
<dbReference type="EMBL" id="AGUE01000074">
    <property type="protein sequence ID" value="EHL00684.1"/>
    <property type="molecule type" value="Genomic_DNA"/>
</dbReference>
<evidence type="ECO:0000256" key="1">
    <source>
        <dbReference type="SAM" id="Phobius"/>
    </source>
</evidence>
<name>H0EL55_GLAL7</name>
<dbReference type="Proteomes" id="UP000005446">
    <property type="component" value="Unassembled WGS sequence"/>
</dbReference>
<gene>
    <name evidence="2" type="ORF">M7I_3314</name>
</gene>
<dbReference type="AlphaFoldDB" id="H0EL55"/>
<keyword evidence="1" id="KW-1133">Transmembrane helix</keyword>
<protein>
    <submittedName>
        <fullName evidence="2">Putative transporter MCH2</fullName>
    </submittedName>
</protein>
<keyword evidence="1" id="KW-0812">Transmembrane</keyword>
<keyword evidence="3" id="KW-1185">Reference proteome</keyword>
<proteinExistence type="predicted"/>
<dbReference type="InterPro" id="IPR036259">
    <property type="entry name" value="MFS_trans_sf"/>
</dbReference>
<feature type="transmembrane region" description="Helical" evidence="1">
    <location>
        <begin position="90"/>
        <end position="111"/>
    </location>
</feature>
<evidence type="ECO:0000313" key="2">
    <source>
        <dbReference type="EMBL" id="EHL00684.1"/>
    </source>
</evidence>
<accession>H0EL55</accession>
<evidence type="ECO:0000313" key="3">
    <source>
        <dbReference type="Proteomes" id="UP000005446"/>
    </source>
</evidence>
<dbReference type="SUPFAM" id="SSF103473">
    <property type="entry name" value="MFS general substrate transporter"/>
    <property type="match status" value="1"/>
</dbReference>
<dbReference type="Gene3D" id="1.20.1250.20">
    <property type="entry name" value="MFS general substrate transporter like domains"/>
    <property type="match status" value="1"/>
</dbReference>
<sequence>MAGVCTFICGVLCLVFWTFAKTYASLIAFALIVGCVSGTFWATVAPVGAEVVGIQTLPSALALLWIFLVLPSTFSEPIALKLRRSTGNQFLHAQLFTGFMYIAAALCAWFLRAWKIREEQRLQEELQRKKEEAGAGAGLHGGDGGPPILRRHASRVYNMNHEFQKSRCVCQPTTSALEKNLQTPSVNLFFPRFTSYTGFGVKNALWVIFVLDSWLTSASLGREKCLRTNMSDGFD</sequence>
<dbReference type="InParanoid" id="H0EL55"/>
<keyword evidence="1" id="KW-0472">Membrane</keyword>